<dbReference type="InterPro" id="IPR006459">
    <property type="entry name" value="CASP/CASPL"/>
</dbReference>
<dbReference type="EMBL" id="AWUE01016229">
    <property type="protein sequence ID" value="OMO93773.1"/>
    <property type="molecule type" value="Genomic_DNA"/>
</dbReference>
<dbReference type="GO" id="GO:0005886">
    <property type="term" value="C:plasma membrane"/>
    <property type="evidence" value="ECO:0007669"/>
    <property type="project" value="UniProtKB-SubCell"/>
</dbReference>
<evidence type="ECO:0000256" key="1">
    <source>
        <dbReference type="ARBA" id="ARBA00004651"/>
    </source>
</evidence>
<keyword evidence="7 8" id="KW-0472">Membrane</keyword>
<comment type="caution">
    <text evidence="10">The sequence shown here is derived from an EMBL/GenBank/DDBJ whole genome shotgun (WGS) entry which is preliminary data.</text>
</comment>
<evidence type="ECO:0000256" key="8">
    <source>
        <dbReference type="RuleBase" id="RU361233"/>
    </source>
</evidence>
<dbReference type="Proteomes" id="UP000187203">
    <property type="component" value="Unassembled WGS sequence"/>
</dbReference>
<comment type="subcellular location">
    <subcellularLocation>
        <location evidence="1 8">Cell membrane</location>
        <topology evidence="1 8">Multi-pass membrane protein</topology>
    </subcellularLocation>
</comment>
<dbReference type="PANTHER" id="PTHR36488">
    <property type="entry name" value="CASP-LIKE PROTEIN 1U1"/>
    <property type="match status" value="1"/>
</dbReference>
<dbReference type="AlphaFoldDB" id="A0A1R3JG20"/>
<dbReference type="PANTHER" id="PTHR36488:SF8">
    <property type="entry name" value="CASP-LIKE PROTEIN 1U1"/>
    <property type="match status" value="1"/>
</dbReference>
<feature type="transmembrane region" description="Helical" evidence="8">
    <location>
        <begin position="21"/>
        <end position="43"/>
    </location>
</feature>
<evidence type="ECO:0000256" key="6">
    <source>
        <dbReference type="ARBA" id="ARBA00022989"/>
    </source>
</evidence>
<protein>
    <recommendedName>
        <fullName evidence="8">CASP-like protein</fullName>
    </recommendedName>
</protein>
<evidence type="ECO:0000256" key="7">
    <source>
        <dbReference type="ARBA" id="ARBA00023136"/>
    </source>
</evidence>
<sequence>MENIEAKFPQNPPLKTHKIILAVQVCLRIVAMATALAATWVMVTNKQTVLVFSMSFEARYSFSSALKFFAFANAFACGFTFLSLLYLILFGRHGLTPFNYFVLFLHDLFMMSLVLSGVAAATTIGYIGQYGNMHAGWLKICDRVTEYCHKSTISVALSYVSLICLLVLTIISASKSRQIKV</sequence>
<evidence type="ECO:0000256" key="2">
    <source>
        <dbReference type="ARBA" id="ARBA00007651"/>
    </source>
</evidence>
<keyword evidence="4 8" id="KW-1003">Cell membrane</keyword>
<dbReference type="NCBIfam" id="TIGR01569">
    <property type="entry name" value="A_tha_TIGR01569"/>
    <property type="match status" value="1"/>
</dbReference>
<keyword evidence="11" id="KW-1185">Reference proteome</keyword>
<evidence type="ECO:0000313" key="10">
    <source>
        <dbReference type="EMBL" id="OMO93773.1"/>
    </source>
</evidence>
<comment type="subunit">
    <text evidence="3 8">Homodimer and heterodimers.</text>
</comment>
<reference evidence="11" key="1">
    <citation type="submission" date="2013-09" db="EMBL/GenBank/DDBJ databases">
        <title>Corchorus olitorius genome sequencing.</title>
        <authorList>
            <person name="Alam M."/>
            <person name="Haque M.S."/>
            <person name="Islam M.S."/>
            <person name="Emdad E.M."/>
            <person name="Islam M.M."/>
            <person name="Ahmed B."/>
            <person name="Halim A."/>
            <person name="Hossen Q.M.M."/>
            <person name="Hossain M.Z."/>
            <person name="Ahmed R."/>
            <person name="Khan M.M."/>
            <person name="Islam R."/>
            <person name="Rashid M.M."/>
            <person name="Khan S.A."/>
            <person name="Rahman M.S."/>
            <person name="Alam M."/>
            <person name="Yahiya A.S."/>
            <person name="Khan M.S."/>
            <person name="Azam M.S."/>
            <person name="Haque T."/>
            <person name="Lashkar M.Z.H."/>
            <person name="Akhand A.I."/>
            <person name="Morshed G."/>
            <person name="Roy S."/>
            <person name="Uddin K.S."/>
            <person name="Rabeya T."/>
            <person name="Hossain A.S."/>
            <person name="Chowdhury A."/>
            <person name="Snigdha A.R."/>
            <person name="Mortoza M.S."/>
            <person name="Matin S.A."/>
            <person name="Hoque S.M.E."/>
            <person name="Islam M.K."/>
            <person name="Roy D.K."/>
            <person name="Haider R."/>
            <person name="Moosa M.M."/>
            <person name="Elias S.M."/>
            <person name="Hasan A.M."/>
            <person name="Jahan S."/>
            <person name="Shafiuddin M."/>
            <person name="Mahmood N."/>
            <person name="Shommy N.S."/>
        </authorList>
    </citation>
    <scope>NUCLEOTIDE SEQUENCE [LARGE SCALE GENOMIC DNA]</scope>
    <source>
        <strain evidence="11">cv. O-4</strain>
    </source>
</reference>
<feature type="transmembrane region" description="Helical" evidence="8">
    <location>
        <begin position="68"/>
        <end position="89"/>
    </location>
</feature>
<evidence type="ECO:0000256" key="5">
    <source>
        <dbReference type="ARBA" id="ARBA00022692"/>
    </source>
</evidence>
<feature type="transmembrane region" description="Helical" evidence="8">
    <location>
        <begin position="153"/>
        <end position="173"/>
    </location>
</feature>
<proteinExistence type="inferred from homology"/>
<name>A0A1R3JG20_9ROSI</name>
<keyword evidence="6 8" id="KW-1133">Transmembrane helix</keyword>
<evidence type="ECO:0000256" key="4">
    <source>
        <dbReference type="ARBA" id="ARBA00022475"/>
    </source>
</evidence>
<dbReference type="InterPro" id="IPR006702">
    <property type="entry name" value="CASP_dom"/>
</dbReference>
<dbReference type="InterPro" id="IPR044173">
    <property type="entry name" value="CASPL"/>
</dbReference>
<dbReference type="OrthoDB" id="1904499at2759"/>
<comment type="similarity">
    <text evidence="2 8">Belongs to the Casparian strip membrane proteins (CASP) family.</text>
</comment>
<feature type="transmembrane region" description="Helical" evidence="8">
    <location>
        <begin position="101"/>
        <end position="127"/>
    </location>
</feature>
<keyword evidence="5 8" id="KW-0812">Transmembrane</keyword>
<gene>
    <name evidence="10" type="ORF">COLO4_16682</name>
</gene>
<evidence type="ECO:0000256" key="3">
    <source>
        <dbReference type="ARBA" id="ARBA00011489"/>
    </source>
</evidence>
<feature type="domain" description="Casparian strip membrane protein" evidence="9">
    <location>
        <begin position="23"/>
        <end position="164"/>
    </location>
</feature>
<dbReference type="Pfam" id="PF04535">
    <property type="entry name" value="CASP_dom"/>
    <property type="match status" value="1"/>
</dbReference>
<organism evidence="10 11">
    <name type="scientific">Corchorus olitorius</name>
    <dbReference type="NCBI Taxonomy" id="93759"/>
    <lineage>
        <taxon>Eukaryota</taxon>
        <taxon>Viridiplantae</taxon>
        <taxon>Streptophyta</taxon>
        <taxon>Embryophyta</taxon>
        <taxon>Tracheophyta</taxon>
        <taxon>Spermatophyta</taxon>
        <taxon>Magnoliopsida</taxon>
        <taxon>eudicotyledons</taxon>
        <taxon>Gunneridae</taxon>
        <taxon>Pentapetalae</taxon>
        <taxon>rosids</taxon>
        <taxon>malvids</taxon>
        <taxon>Malvales</taxon>
        <taxon>Malvaceae</taxon>
        <taxon>Grewioideae</taxon>
        <taxon>Apeibeae</taxon>
        <taxon>Corchorus</taxon>
    </lineage>
</organism>
<accession>A0A1R3JG20</accession>
<evidence type="ECO:0000313" key="11">
    <source>
        <dbReference type="Proteomes" id="UP000187203"/>
    </source>
</evidence>
<dbReference type="STRING" id="93759.A0A1R3JG20"/>
<evidence type="ECO:0000259" key="9">
    <source>
        <dbReference type="Pfam" id="PF04535"/>
    </source>
</evidence>